<comment type="caution">
    <text evidence="1">The sequence shown here is derived from an EMBL/GenBank/DDBJ whole genome shotgun (WGS) entry which is preliminary data.</text>
</comment>
<dbReference type="Gene3D" id="1.20.120.450">
    <property type="entry name" value="dinb family like domain"/>
    <property type="match status" value="1"/>
</dbReference>
<evidence type="ECO:0000313" key="2">
    <source>
        <dbReference type="Proteomes" id="UP001596220"/>
    </source>
</evidence>
<reference evidence="2" key="1">
    <citation type="journal article" date="2019" name="Int. J. Syst. Evol. Microbiol.">
        <title>The Global Catalogue of Microorganisms (GCM) 10K type strain sequencing project: providing services to taxonomists for standard genome sequencing and annotation.</title>
        <authorList>
            <consortium name="The Broad Institute Genomics Platform"/>
            <consortium name="The Broad Institute Genome Sequencing Center for Infectious Disease"/>
            <person name="Wu L."/>
            <person name="Ma J."/>
        </authorList>
    </citation>
    <scope>NUCLEOTIDE SEQUENCE [LARGE SCALE GENOMIC DNA]</scope>
    <source>
        <strain evidence="2">CGMCC 4.7246</strain>
    </source>
</reference>
<dbReference type="InterPro" id="IPR007061">
    <property type="entry name" value="MST-like"/>
</dbReference>
<accession>A0ABW1PA01</accession>
<dbReference type="NCBIfam" id="NF047843">
    <property type="entry name" value="MST_Rv0443"/>
    <property type="match status" value="1"/>
</dbReference>
<dbReference type="InterPro" id="IPR034660">
    <property type="entry name" value="DinB/YfiT-like"/>
</dbReference>
<keyword evidence="2" id="KW-1185">Reference proteome</keyword>
<dbReference type="Proteomes" id="UP001596220">
    <property type="component" value="Unassembled WGS sequence"/>
</dbReference>
<protein>
    <submittedName>
        <fullName evidence="1">DUF664 domain-containing protein</fullName>
    </submittedName>
</protein>
<organism evidence="1 2">
    <name type="scientific">Saccharothrix lopnurensis</name>
    <dbReference type="NCBI Taxonomy" id="1670621"/>
    <lineage>
        <taxon>Bacteria</taxon>
        <taxon>Bacillati</taxon>
        <taxon>Actinomycetota</taxon>
        <taxon>Actinomycetes</taxon>
        <taxon>Pseudonocardiales</taxon>
        <taxon>Pseudonocardiaceae</taxon>
        <taxon>Saccharothrix</taxon>
    </lineage>
</organism>
<proteinExistence type="predicted"/>
<dbReference type="RefSeq" id="WP_380638705.1">
    <property type="nucleotide sequence ID" value="NZ_JBHSQO010000028.1"/>
</dbReference>
<sequence>MDEVTAVDVLADGFERVRGSVERVLDGLTQRQLAHRVGGTANSIAWLVWHLTRVQDDHVAEVAGTEQVWTAGGWAGRFDLPLPNGDTGYGHDSGEVAAVVAPADLLLGYHRAVHERTAAYVRGLGPEDLARVVDESWDPPVTLAVRLLSVVEDDLQHVGQAAFARGVLPGD</sequence>
<dbReference type="Pfam" id="PF04978">
    <property type="entry name" value="MST"/>
    <property type="match status" value="1"/>
</dbReference>
<dbReference type="SUPFAM" id="SSF109854">
    <property type="entry name" value="DinB/YfiT-like putative metalloenzymes"/>
    <property type="match status" value="1"/>
</dbReference>
<name>A0ABW1PA01_9PSEU</name>
<evidence type="ECO:0000313" key="1">
    <source>
        <dbReference type="EMBL" id="MFC6092413.1"/>
    </source>
</evidence>
<gene>
    <name evidence="1" type="ORF">ACFP3R_24340</name>
</gene>
<dbReference type="EMBL" id="JBHSQO010000028">
    <property type="protein sequence ID" value="MFC6092413.1"/>
    <property type="molecule type" value="Genomic_DNA"/>
</dbReference>